<dbReference type="SMART" id="SM00326">
    <property type="entry name" value="SH3"/>
    <property type="match status" value="1"/>
</dbReference>
<evidence type="ECO:0000313" key="14">
    <source>
        <dbReference type="Proteomes" id="UP000245771"/>
    </source>
</evidence>
<dbReference type="STRING" id="1280837.A0A316V439"/>
<protein>
    <recommendedName>
        <fullName evidence="12">SH3 domain-containing protein</fullName>
    </recommendedName>
</protein>
<dbReference type="PANTHER" id="PTHR15735">
    <property type="entry name" value="FCH AND DOUBLE SH3 DOMAINS PROTEIN"/>
    <property type="match status" value="1"/>
</dbReference>
<evidence type="ECO:0000313" key="13">
    <source>
        <dbReference type="EMBL" id="PWN32222.1"/>
    </source>
</evidence>
<feature type="region of interest" description="Disordered" evidence="10">
    <location>
        <begin position="228"/>
        <end position="249"/>
    </location>
</feature>
<keyword evidence="6 11" id="KW-1133">Transmembrane helix</keyword>
<dbReference type="EMBL" id="KZ819606">
    <property type="protein sequence ID" value="PWN32222.1"/>
    <property type="molecule type" value="Genomic_DNA"/>
</dbReference>
<dbReference type="GO" id="GO:0007232">
    <property type="term" value="P:osmosensory signaling pathway via Sho1 osmosensor"/>
    <property type="evidence" value="ECO:0007669"/>
    <property type="project" value="UniProtKB-ARBA"/>
</dbReference>
<dbReference type="InterPro" id="IPR035522">
    <property type="entry name" value="Sho1_SH3"/>
</dbReference>
<dbReference type="FunFam" id="2.30.30.40:FF:000213">
    <property type="entry name" value="High osmolarity signaling protein SHO1"/>
    <property type="match status" value="1"/>
</dbReference>
<evidence type="ECO:0000256" key="10">
    <source>
        <dbReference type="SAM" id="MobiDB-lite"/>
    </source>
</evidence>
<dbReference type="OrthoDB" id="25408at2759"/>
<evidence type="ECO:0000256" key="6">
    <source>
        <dbReference type="ARBA" id="ARBA00022989"/>
    </source>
</evidence>
<dbReference type="GeneID" id="37017683"/>
<dbReference type="InterPro" id="IPR001452">
    <property type="entry name" value="SH3_domain"/>
</dbReference>
<dbReference type="GO" id="GO:0030833">
    <property type="term" value="P:regulation of actin filament polymerization"/>
    <property type="evidence" value="ECO:0007669"/>
    <property type="project" value="TreeGrafter"/>
</dbReference>
<dbReference type="CDD" id="cd11855">
    <property type="entry name" value="SH3_Sho1p"/>
    <property type="match status" value="1"/>
</dbReference>
<evidence type="ECO:0000256" key="9">
    <source>
        <dbReference type="PROSITE-ProRule" id="PRU00192"/>
    </source>
</evidence>
<dbReference type="GO" id="GO:0005886">
    <property type="term" value="C:plasma membrane"/>
    <property type="evidence" value="ECO:0007669"/>
    <property type="project" value="UniProtKB-SubCell"/>
</dbReference>
<dbReference type="GO" id="GO:0005634">
    <property type="term" value="C:nucleus"/>
    <property type="evidence" value="ECO:0007669"/>
    <property type="project" value="TreeGrafter"/>
</dbReference>
<dbReference type="Pfam" id="PF00018">
    <property type="entry name" value="SH3_1"/>
    <property type="match status" value="1"/>
</dbReference>
<evidence type="ECO:0000256" key="2">
    <source>
        <dbReference type="ARBA" id="ARBA00009739"/>
    </source>
</evidence>
<keyword evidence="8 11" id="KW-0472">Membrane</keyword>
<sequence length="311" mass="31923">RKGGAGLDISLLLSNLVLLICLGLAGIGWVVAFIGQIVAEADYGHQGVVWFSIFLELFLIIGIAAVIATDSVALARLQLSTFLAVALVFSVIGIDKGIYAHSGGLNAMAAGWFILTIVNIVWLLFFTSEEDSAIYGLLTTFGNGQLGGPGGRGTRSGPITRVNNVNGSGGYGGSYSGGMQGVGNGYQPTYGNAPSAADITQAGIGMPKSQTALNGAGSIRSGTGGAGGVTMGSLAGPKSDISHGGDGEPMPGYGYRARALYAYTANADDPTEISFSKGEILDIVDNSGKWWQARKSNGETGIVPSNYMQVL</sequence>
<dbReference type="Gene3D" id="2.30.30.40">
    <property type="entry name" value="SH3 Domains"/>
    <property type="match status" value="1"/>
</dbReference>
<evidence type="ECO:0000256" key="5">
    <source>
        <dbReference type="ARBA" id="ARBA00022692"/>
    </source>
</evidence>
<evidence type="ECO:0000256" key="1">
    <source>
        <dbReference type="ARBA" id="ARBA00004651"/>
    </source>
</evidence>
<dbReference type="PRINTS" id="PR00452">
    <property type="entry name" value="SH3DOMAIN"/>
</dbReference>
<feature type="transmembrane region" description="Helical" evidence="11">
    <location>
        <begin position="73"/>
        <end position="93"/>
    </location>
</feature>
<keyword evidence="14" id="KW-1185">Reference proteome</keyword>
<evidence type="ECO:0000259" key="12">
    <source>
        <dbReference type="PROSITE" id="PS50002"/>
    </source>
</evidence>
<dbReference type="SUPFAM" id="SSF50044">
    <property type="entry name" value="SH3-domain"/>
    <property type="match status" value="1"/>
</dbReference>
<feature type="transmembrane region" description="Helical" evidence="11">
    <location>
        <begin position="105"/>
        <end position="125"/>
    </location>
</feature>
<feature type="non-terminal residue" evidence="13">
    <location>
        <position position="311"/>
    </location>
</feature>
<dbReference type="RefSeq" id="XP_025352524.1">
    <property type="nucleotide sequence ID" value="XM_025495902.1"/>
</dbReference>
<dbReference type="PROSITE" id="PS50002">
    <property type="entry name" value="SH3"/>
    <property type="match status" value="1"/>
</dbReference>
<keyword evidence="4" id="KW-1003">Cell membrane</keyword>
<comment type="similarity">
    <text evidence="2">Belongs to the SHO1 family.</text>
</comment>
<dbReference type="AlphaFoldDB" id="A0A316V439"/>
<gene>
    <name evidence="13" type="ORF">FA14DRAFT_110010</name>
</gene>
<keyword evidence="5 11" id="KW-0812">Transmembrane</keyword>
<feature type="transmembrane region" description="Helical" evidence="11">
    <location>
        <begin position="47"/>
        <end position="67"/>
    </location>
</feature>
<evidence type="ECO:0000256" key="8">
    <source>
        <dbReference type="ARBA" id="ARBA00023136"/>
    </source>
</evidence>
<name>A0A316V439_9BASI</name>
<feature type="non-terminal residue" evidence="13">
    <location>
        <position position="1"/>
    </location>
</feature>
<reference evidence="13 14" key="1">
    <citation type="journal article" date="2018" name="Mol. Biol. Evol.">
        <title>Broad Genomic Sampling Reveals a Smut Pathogenic Ancestry of the Fungal Clade Ustilaginomycotina.</title>
        <authorList>
            <person name="Kijpornyongpan T."/>
            <person name="Mondo S.J."/>
            <person name="Barry K."/>
            <person name="Sandor L."/>
            <person name="Lee J."/>
            <person name="Lipzen A."/>
            <person name="Pangilinan J."/>
            <person name="LaButti K."/>
            <person name="Hainaut M."/>
            <person name="Henrissat B."/>
            <person name="Grigoriev I.V."/>
            <person name="Spatafora J.W."/>
            <person name="Aime M.C."/>
        </authorList>
    </citation>
    <scope>NUCLEOTIDE SEQUENCE [LARGE SCALE GENOMIC DNA]</scope>
    <source>
        <strain evidence="13 14">MCA 3882</strain>
    </source>
</reference>
<dbReference type="GO" id="GO:0000147">
    <property type="term" value="P:actin cortical patch assembly"/>
    <property type="evidence" value="ECO:0007669"/>
    <property type="project" value="TreeGrafter"/>
</dbReference>
<organism evidence="13 14">
    <name type="scientific">Meira miltonrushii</name>
    <dbReference type="NCBI Taxonomy" id="1280837"/>
    <lineage>
        <taxon>Eukaryota</taxon>
        <taxon>Fungi</taxon>
        <taxon>Dikarya</taxon>
        <taxon>Basidiomycota</taxon>
        <taxon>Ustilaginomycotina</taxon>
        <taxon>Exobasidiomycetes</taxon>
        <taxon>Exobasidiales</taxon>
        <taxon>Brachybasidiaceae</taxon>
        <taxon>Meira</taxon>
    </lineage>
</organism>
<feature type="domain" description="SH3" evidence="12">
    <location>
        <begin position="252"/>
        <end position="311"/>
    </location>
</feature>
<keyword evidence="3 9" id="KW-0728">SH3 domain</keyword>
<keyword evidence="7" id="KW-0346">Stress response</keyword>
<dbReference type="InterPro" id="IPR036028">
    <property type="entry name" value="SH3-like_dom_sf"/>
</dbReference>
<dbReference type="InParanoid" id="A0A316V439"/>
<feature type="transmembrane region" description="Helical" evidence="11">
    <location>
        <begin position="12"/>
        <end position="35"/>
    </location>
</feature>
<dbReference type="PANTHER" id="PTHR15735:SF19">
    <property type="entry name" value="ACTIN CYTOSKELETON-REGULATORY COMPLEX PROTEIN SLA1"/>
    <property type="match status" value="1"/>
</dbReference>
<comment type="subcellular location">
    <subcellularLocation>
        <location evidence="1">Cell membrane</location>
        <topology evidence="1">Multi-pass membrane protein</topology>
    </subcellularLocation>
</comment>
<evidence type="ECO:0000256" key="11">
    <source>
        <dbReference type="SAM" id="Phobius"/>
    </source>
</evidence>
<evidence type="ECO:0000256" key="3">
    <source>
        <dbReference type="ARBA" id="ARBA00022443"/>
    </source>
</evidence>
<accession>A0A316V439</accession>
<dbReference type="Proteomes" id="UP000245771">
    <property type="component" value="Unassembled WGS sequence"/>
</dbReference>
<evidence type="ECO:0000256" key="4">
    <source>
        <dbReference type="ARBA" id="ARBA00022475"/>
    </source>
</evidence>
<evidence type="ECO:0000256" key="7">
    <source>
        <dbReference type="ARBA" id="ARBA00023016"/>
    </source>
</evidence>
<proteinExistence type="inferred from homology"/>